<dbReference type="RefSeq" id="XP_060124209.1">
    <property type="nucleotide sequence ID" value="XM_060268226.1"/>
</dbReference>
<organism evidence="4 5">
    <name type="scientific">Malassezia japonica</name>
    <dbReference type="NCBI Taxonomy" id="223818"/>
    <lineage>
        <taxon>Eukaryota</taxon>
        <taxon>Fungi</taxon>
        <taxon>Dikarya</taxon>
        <taxon>Basidiomycota</taxon>
        <taxon>Ustilaginomycotina</taxon>
        <taxon>Malasseziomycetes</taxon>
        <taxon>Malasseziales</taxon>
        <taxon>Malasseziaceae</taxon>
        <taxon>Malassezia</taxon>
    </lineage>
</organism>
<evidence type="ECO:0000313" key="4">
    <source>
        <dbReference type="EMBL" id="WFD41312.1"/>
    </source>
</evidence>
<dbReference type="InterPro" id="IPR036770">
    <property type="entry name" value="Ankyrin_rpt-contain_sf"/>
</dbReference>
<dbReference type="Gene3D" id="1.25.40.20">
    <property type="entry name" value="Ankyrin repeat-containing domain"/>
    <property type="match status" value="1"/>
</dbReference>
<dbReference type="PANTHER" id="PTHR24121:SF23">
    <property type="entry name" value="NO MECHANORECEPTOR POTENTIAL C, ISOFORM H"/>
    <property type="match status" value="1"/>
</dbReference>
<name>A0AAF0F691_9BASI</name>
<feature type="repeat" description="ANK" evidence="1">
    <location>
        <begin position="83"/>
        <end position="106"/>
    </location>
</feature>
<evidence type="ECO:0000256" key="2">
    <source>
        <dbReference type="SAM" id="Coils"/>
    </source>
</evidence>
<dbReference type="PROSITE" id="PS50297">
    <property type="entry name" value="ANK_REP_REGION"/>
    <property type="match status" value="2"/>
</dbReference>
<dbReference type="SMART" id="SM00248">
    <property type="entry name" value="ANK"/>
    <property type="match status" value="2"/>
</dbReference>
<keyword evidence="1" id="KW-0040">ANK repeat</keyword>
<feature type="coiled-coil region" evidence="2">
    <location>
        <begin position="20"/>
        <end position="47"/>
    </location>
</feature>
<dbReference type="Pfam" id="PF12796">
    <property type="entry name" value="Ank_2"/>
    <property type="match status" value="1"/>
</dbReference>
<keyword evidence="2" id="KW-0175">Coiled coil</keyword>
<dbReference type="PROSITE" id="PS50088">
    <property type="entry name" value="ANK_REPEAT"/>
    <property type="match status" value="2"/>
</dbReference>
<feature type="compositionally biased region" description="Basic and acidic residues" evidence="3">
    <location>
        <begin position="216"/>
        <end position="226"/>
    </location>
</feature>
<feature type="compositionally biased region" description="Low complexity" evidence="3">
    <location>
        <begin position="205"/>
        <end position="214"/>
    </location>
</feature>
<evidence type="ECO:0000313" key="5">
    <source>
        <dbReference type="Proteomes" id="UP001217754"/>
    </source>
</evidence>
<feature type="repeat" description="ANK" evidence="1">
    <location>
        <begin position="48"/>
        <end position="69"/>
    </location>
</feature>
<dbReference type="AlphaFoldDB" id="A0AAF0F691"/>
<dbReference type="EMBL" id="CP119966">
    <property type="protein sequence ID" value="WFD41312.1"/>
    <property type="molecule type" value="Genomic_DNA"/>
</dbReference>
<gene>
    <name evidence="4" type="primary">YAR1</name>
    <name evidence="4" type="ORF">MJAP1_004309</name>
</gene>
<reference evidence="4" key="1">
    <citation type="submission" date="2023-03" db="EMBL/GenBank/DDBJ databases">
        <title>Mating type loci evolution in Malassezia.</title>
        <authorList>
            <person name="Coelho M.A."/>
        </authorList>
    </citation>
    <scope>NUCLEOTIDE SEQUENCE</scope>
    <source>
        <strain evidence="4">CBS 9431</strain>
    </source>
</reference>
<sequence length="226" mass="24581">MSLTEEQTDDVLYAARAGDVEALNETLQALNQDAKEAARLVLKATNESGNTPLHFAAANGHQAIVDVLLPEADLAALLRQNQSGNTALHWAAFNGHVEIAEALAKRVDALEIAEPEQAKEFRAAEDKREMERHNTAAAKAKPEDQSEADVTAERERHEEQQRERALWDVRNDAGRGPMSEAQMVDREAVVQMLLGRLAQHDKGGAEAPAAAPVDAVEEKTAQLDIA</sequence>
<dbReference type="PANTHER" id="PTHR24121">
    <property type="entry name" value="NO MECHANORECEPTOR POTENTIAL C, ISOFORM D-RELATED"/>
    <property type="match status" value="1"/>
</dbReference>
<accession>A0AAF0F691</accession>
<feature type="compositionally biased region" description="Basic and acidic residues" evidence="3">
    <location>
        <begin position="120"/>
        <end position="144"/>
    </location>
</feature>
<proteinExistence type="predicted"/>
<feature type="compositionally biased region" description="Basic and acidic residues" evidence="3">
    <location>
        <begin position="151"/>
        <end position="173"/>
    </location>
</feature>
<keyword evidence="5" id="KW-1185">Reference proteome</keyword>
<dbReference type="SUPFAM" id="SSF48403">
    <property type="entry name" value="Ankyrin repeat"/>
    <property type="match status" value="1"/>
</dbReference>
<dbReference type="InterPro" id="IPR002110">
    <property type="entry name" value="Ankyrin_rpt"/>
</dbReference>
<protein>
    <submittedName>
        <fullName evidence="4">Ankyrin repeat-containing protein</fullName>
    </submittedName>
</protein>
<dbReference type="GeneID" id="85227960"/>
<evidence type="ECO:0000256" key="1">
    <source>
        <dbReference type="PROSITE-ProRule" id="PRU00023"/>
    </source>
</evidence>
<feature type="region of interest" description="Disordered" evidence="3">
    <location>
        <begin position="200"/>
        <end position="226"/>
    </location>
</feature>
<feature type="region of interest" description="Disordered" evidence="3">
    <location>
        <begin position="120"/>
        <end position="183"/>
    </location>
</feature>
<evidence type="ECO:0000256" key="3">
    <source>
        <dbReference type="SAM" id="MobiDB-lite"/>
    </source>
</evidence>
<dbReference type="Proteomes" id="UP001217754">
    <property type="component" value="Chromosome 9"/>
</dbReference>